<dbReference type="InterPro" id="IPR038005">
    <property type="entry name" value="RX-like_CC"/>
</dbReference>
<dbReference type="InterPro" id="IPR032675">
    <property type="entry name" value="LRR_dom_sf"/>
</dbReference>
<feature type="domain" description="Disease resistance N-terminal" evidence="5">
    <location>
        <begin position="5"/>
        <end position="85"/>
    </location>
</feature>
<dbReference type="EMBL" id="HQ445899">
    <property type="protein sequence ID" value="AEJ72566.1"/>
    <property type="molecule type" value="Genomic_DNA"/>
</dbReference>
<dbReference type="Gene3D" id="1.10.8.430">
    <property type="entry name" value="Helical domain of apoptotic protease-activating factors"/>
    <property type="match status" value="1"/>
</dbReference>
<evidence type="ECO:0000256" key="1">
    <source>
        <dbReference type="ARBA" id="ARBA00022737"/>
    </source>
</evidence>
<keyword evidence="3" id="KW-0611">Plant defense</keyword>
<evidence type="ECO:0000313" key="8">
    <source>
        <dbReference type="EMBL" id="AEJ72566.1"/>
    </source>
</evidence>
<dbReference type="Gene3D" id="1.20.5.4130">
    <property type="match status" value="1"/>
</dbReference>
<dbReference type="Pfam" id="PF23598">
    <property type="entry name" value="LRR_14"/>
    <property type="match status" value="1"/>
</dbReference>
<evidence type="ECO:0000256" key="2">
    <source>
        <dbReference type="ARBA" id="ARBA00022741"/>
    </source>
</evidence>
<dbReference type="InterPro" id="IPR036388">
    <property type="entry name" value="WH-like_DNA-bd_sf"/>
</dbReference>
<dbReference type="Gene3D" id="1.10.10.10">
    <property type="entry name" value="Winged helix-like DNA-binding domain superfamily/Winged helix DNA-binding domain"/>
    <property type="match status" value="1"/>
</dbReference>
<reference evidence="8" key="1">
    <citation type="journal article" date="2011" name="Mol. Plant Pathol.">
        <title>Identification of serine/threonine kinase and nucleotide-binding site-leucine-rich repeat (NBS-LRR) genes in the fire blight resistance quantitative trait locus of apple cultivar 'Evereste'.</title>
        <authorList>
            <person name="Parravicini G."/>
            <person name="Gessler C."/>
            <person name="Denance C."/>
            <person name="Lasserre-Zuber P."/>
            <person name="Vergne E."/>
            <person name="Brisset M.N."/>
            <person name="Patocchi A."/>
            <person name="Durel C.E."/>
            <person name="Broggini G.A."/>
        </authorList>
    </citation>
    <scope>NUCLEOTIDE SEQUENCE</scope>
</reference>
<evidence type="ECO:0000256" key="3">
    <source>
        <dbReference type="ARBA" id="ARBA00022821"/>
    </source>
</evidence>
<name>G0XZC6_MALDO</name>
<dbReference type="PRINTS" id="PR00364">
    <property type="entry name" value="DISEASERSIST"/>
</dbReference>
<dbReference type="PANTHER" id="PTHR23155:SF1185">
    <property type="entry name" value="DISEASE RESISTANCE RPP8-LIKE PROTEIN 3-RELATED"/>
    <property type="match status" value="1"/>
</dbReference>
<dbReference type="InterPro" id="IPR027417">
    <property type="entry name" value="P-loop_NTPase"/>
</dbReference>
<evidence type="ECO:0000259" key="5">
    <source>
        <dbReference type="Pfam" id="PF18052"/>
    </source>
</evidence>
<protein>
    <submittedName>
        <fullName evidence="8">Putative CC-NBS-LRR protein</fullName>
    </submittedName>
</protein>
<dbReference type="AlphaFoldDB" id="G0XZC6"/>
<dbReference type="Pfam" id="PF00931">
    <property type="entry name" value="NB-ARC"/>
    <property type="match status" value="1"/>
</dbReference>
<dbReference type="FunFam" id="1.10.10.10:FF:000322">
    <property type="entry name" value="Probable disease resistance protein At1g63360"/>
    <property type="match status" value="1"/>
</dbReference>
<dbReference type="InterPro" id="IPR042197">
    <property type="entry name" value="Apaf_helical"/>
</dbReference>
<evidence type="ECO:0000259" key="6">
    <source>
        <dbReference type="Pfam" id="PF23559"/>
    </source>
</evidence>
<dbReference type="InterPro" id="IPR058922">
    <property type="entry name" value="WHD_DRP"/>
</dbReference>
<dbReference type="GO" id="GO:0098542">
    <property type="term" value="P:defense response to other organism"/>
    <property type="evidence" value="ECO:0007669"/>
    <property type="project" value="TreeGrafter"/>
</dbReference>
<evidence type="ECO:0000259" key="4">
    <source>
        <dbReference type="Pfam" id="PF00931"/>
    </source>
</evidence>
<dbReference type="Pfam" id="PF18052">
    <property type="entry name" value="Rx_N"/>
    <property type="match status" value="1"/>
</dbReference>
<accession>G0XZC6</accession>
<dbReference type="GO" id="GO:0043531">
    <property type="term" value="F:ADP binding"/>
    <property type="evidence" value="ECO:0007669"/>
    <property type="project" value="InterPro"/>
</dbReference>
<keyword evidence="1" id="KW-0677">Repeat</keyword>
<feature type="domain" description="Disease resistance protein winged helix" evidence="6">
    <location>
        <begin position="468"/>
        <end position="542"/>
    </location>
</feature>
<dbReference type="Pfam" id="PF23559">
    <property type="entry name" value="WHD_DRP"/>
    <property type="match status" value="1"/>
</dbReference>
<keyword evidence="2" id="KW-0547">Nucleotide-binding</keyword>
<dbReference type="SUPFAM" id="SSF52058">
    <property type="entry name" value="L domain-like"/>
    <property type="match status" value="1"/>
</dbReference>
<dbReference type="Gene3D" id="3.40.50.300">
    <property type="entry name" value="P-loop containing nucleotide triphosphate hydrolases"/>
    <property type="match status" value="1"/>
</dbReference>
<dbReference type="FunFam" id="3.40.50.300:FF:001091">
    <property type="entry name" value="Probable disease resistance protein At1g61300"/>
    <property type="match status" value="1"/>
</dbReference>
<sequence>MAEFVVSFVVERLGDLLIEKATLLHGVKQNVEQIGVELRRMQCFLKDADKRQDEDDSLRNWVSEIREVAYDAEDVIGTFTIKIATPISNPLKRYACFFDRASDLNQVGSEIEAIKARISDLTRSTQTYGLSVVRDHQGSSSIAFEKQRQLRWSYSHVIDDHIVGLQGNINELVVELMNEEKHGRVVSICGMGGLGKTTLAKEVYRNDRVRRYFEGSAWAYISQQCKPRDVWEGILIKLTSPSKEERDHILKLRDEELAKKLYQVQMEKKYLVVLDDIWTIEAWKILSPAFPSSGKGCSRILLTTRNKDVASFVDRSGLHEPRNLTEEEGWELLQKKAFPRNGNPVSPILIQILELLDVKDFKTTVSHSNYGSSSVVLDYFIRSKDKEQLGREIVKKCAGLPLAIVVLGGLLATKETVHEWDIVHRDILSYLKRAKGDEQHSTVPEVLALSYHDLPFQLKPCFLYLSHFPEDFEIPRRKLVQLWIAEGIVSPHHEAEGDETIEDVAERYLGYLINRCMVQVGTLGSTGNIKTCRLHDLMRDLCLSKAKQENFLQIIHYPDENMVVNSSSSRMLSETTSTGKTRRLAVFLPSQVDNLIPSKYKEDSHLSLRSLIFFHASKCRLVNWLLTRTIFEFKMLKVLDLEGVKGPYEKLPKDIGDLVQLQFLSLKKTHIQALPSSIGNLIHLKTLNLQTISKLSWDLTVQIPNVIWKMERLRHLYLPKWCGNAVDKLQLGNLINLQTLVNFPANKCDVEDLRKLTNLRKLVLNDPKHFKSLVIIFSPQSRTLSCLESLSLTSETLSFPDDVVDVRQLMLSCRRLQKLHVEGRIEKLPEYHQFPPNLAKLTLWGSNLEEDPMPTLERLPNLRILSGWQMFAGKKMVCSNQGFPKLKSLLLRGFSNLEDWTMEEGAMPSLCRLEISSCIKLKMIPDSLRFVKTLQELEIYGCLFKVNMGSEGEDFYKVQHVPSIVIRN</sequence>
<dbReference type="InterPro" id="IPR044974">
    <property type="entry name" value="Disease_R_plants"/>
</dbReference>
<dbReference type="SUPFAM" id="SSF52540">
    <property type="entry name" value="P-loop containing nucleoside triphosphate hydrolases"/>
    <property type="match status" value="2"/>
</dbReference>
<dbReference type="PANTHER" id="PTHR23155">
    <property type="entry name" value="DISEASE RESISTANCE PROTEIN RP"/>
    <property type="match status" value="1"/>
</dbReference>
<dbReference type="InterPro" id="IPR041118">
    <property type="entry name" value="Rx_N"/>
</dbReference>
<dbReference type="InterPro" id="IPR055414">
    <property type="entry name" value="LRR_R13L4/SHOC2-like"/>
</dbReference>
<organism evidence="8">
    <name type="scientific">Malus domestica</name>
    <name type="common">Apple</name>
    <name type="synonym">Pyrus malus</name>
    <dbReference type="NCBI Taxonomy" id="3750"/>
    <lineage>
        <taxon>Eukaryota</taxon>
        <taxon>Viridiplantae</taxon>
        <taxon>Streptophyta</taxon>
        <taxon>Embryophyta</taxon>
        <taxon>Tracheophyta</taxon>
        <taxon>Spermatophyta</taxon>
        <taxon>Magnoliopsida</taxon>
        <taxon>eudicotyledons</taxon>
        <taxon>Gunneridae</taxon>
        <taxon>Pentapetalae</taxon>
        <taxon>rosids</taxon>
        <taxon>fabids</taxon>
        <taxon>Rosales</taxon>
        <taxon>Rosaceae</taxon>
        <taxon>Amygdaloideae</taxon>
        <taxon>Maleae</taxon>
        <taxon>Malus</taxon>
    </lineage>
</organism>
<dbReference type="Gene3D" id="3.80.10.10">
    <property type="entry name" value="Ribonuclease Inhibitor"/>
    <property type="match status" value="2"/>
</dbReference>
<feature type="domain" description="Disease resistance R13L4/SHOC-2-like LRR" evidence="7">
    <location>
        <begin position="608"/>
        <end position="924"/>
    </location>
</feature>
<feature type="domain" description="NB-ARC" evidence="4">
    <location>
        <begin position="167"/>
        <end position="341"/>
    </location>
</feature>
<dbReference type="CDD" id="cd14798">
    <property type="entry name" value="RX-CC_like"/>
    <property type="match status" value="1"/>
</dbReference>
<proteinExistence type="predicted"/>
<dbReference type="InterPro" id="IPR002182">
    <property type="entry name" value="NB-ARC"/>
</dbReference>
<evidence type="ECO:0000259" key="7">
    <source>
        <dbReference type="Pfam" id="PF23598"/>
    </source>
</evidence>